<dbReference type="Gene3D" id="3.30.565.10">
    <property type="entry name" value="Histidine kinase-like ATPase, C-terminal domain"/>
    <property type="match status" value="1"/>
</dbReference>
<evidence type="ECO:0000313" key="3">
    <source>
        <dbReference type="Proteomes" id="UP000035425"/>
    </source>
</evidence>
<sequence>MDTTPRTETTSGQGGVPGTGVPGGRLRDVVQLTLPAASAYLSVLRTATASLAARADFTLDDIEDLRIAVDEACALLLLSAVPGSGLECTFELSPGVIDVSVTVLSLDGEPPSVETFAWTVLTALADEVSSSVDADSRVTIVLRKRRGIPEEHIHSPRAAAPETPAPAAAAPMAPWTENAGAPATGPVGTP</sequence>
<accession>A0ABR5F4V7</accession>
<feature type="region of interest" description="Disordered" evidence="1">
    <location>
        <begin position="152"/>
        <end position="190"/>
    </location>
</feature>
<reference evidence="2 3" key="1">
    <citation type="submission" date="2014-12" db="EMBL/GenBank/DDBJ databases">
        <title>Frankia sp. BMG5.1 draft genome.</title>
        <authorList>
            <person name="Gtari M."/>
            <person name="Ghodhbane-Gtari F."/>
            <person name="Nouioui I."/>
            <person name="Ktari A."/>
            <person name="Hezbri K."/>
            <person name="Mimouni W."/>
            <person name="Sbissi I."/>
            <person name="Ayari A."/>
            <person name="Yamanaka T."/>
            <person name="Normand P."/>
            <person name="Tisa L.S."/>
            <person name="Boudabous A."/>
        </authorList>
    </citation>
    <scope>NUCLEOTIDE SEQUENCE [LARGE SCALE GENOMIC DNA]</scope>
    <source>
        <strain evidence="2 3">BMG5.1</strain>
    </source>
</reference>
<evidence type="ECO:0000313" key="2">
    <source>
        <dbReference type="EMBL" id="KLL11727.1"/>
    </source>
</evidence>
<feature type="region of interest" description="Disordered" evidence="1">
    <location>
        <begin position="1"/>
        <end position="23"/>
    </location>
</feature>
<dbReference type="Proteomes" id="UP000035425">
    <property type="component" value="Unassembled WGS sequence"/>
</dbReference>
<protein>
    <submittedName>
        <fullName evidence="2">Anti-sigma factor</fullName>
    </submittedName>
</protein>
<proteinExistence type="predicted"/>
<name>A0ABR5F4V7_9ACTN</name>
<dbReference type="RefSeq" id="WP_047222687.1">
    <property type="nucleotide sequence ID" value="NZ_JWIO01000012.1"/>
</dbReference>
<dbReference type="EMBL" id="JWIO01000012">
    <property type="protein sequence ID" value="KLL11727.1"/>
    <property type="molecule type" value="Genomic_DNA"/>
</dbReference>
<organism evidence="2 3">
    <name type="scientific">Protofrankia coriariae</name>
    <dbReference type="NCBI Taxonomy" id="1562887"/>
    <lineage>
        <taxon>Bacteria</taxon>
        <taxon>Bacillati</taxon>
        <taxon>Actinomycetota</taxon>
        <taxon>Actinomycetes</taxon>
        <taxon>Frankiales</taxon>
        <taxon>Frankiaceae</taxon>
        <taxon>Protofrankia</taxon>
    </lineage>
</organism>
<comment type="caution">
    <text evidence="2">The sequence shown here is derived from an EMBL/GenBank/DDBJ whole genome shotgun (WGS) entry which is preliminary data.</text>
</comment>
<feature type="compositionally biased region" description="Low complexity" evidence="1">
    <location>
        <begin position="156"/>
        <end position="174"/>
    </location>
</feature>
<feature type="compositionally biased region" description="Polar residues" evidence="1">
    <location>
        <begin position="1"/>
        <end position="11"/>
    </location>
</feature>
<keyword evidence="3" id="KW-1185">Reference proteome</keyword>
<gene>
    <name evidence="2" type="ORF">FrCorBMG51_09370</name>
</gene>
<evidence type="ECO:0000256" key="1">
    <source>
        <dbReference type="SAM" id="MobiDB-lite"/>
    </source>
</evidence>
<feature type="compositionally biased region" description="Gly residues" evidence="1">
    <location>
        <begin position="12"/>
        <end position="23"/>
    </location>
</feature>
<dbReference type="InterPro" id="IPR036890">
    <property type="entry name" value="HATPase_C_sf"/>
</dbReference>